<feature type="non-terminal residue" evidence="2">
    <location>
        <position position="547"/>
    </location>
</feature>
<dbReference type="OrthoDB" id="445826at2759"/>
<name>A0A8J9W532_9NEOP</name>
<proteinExistence type="predicted"/>
<feature type="domain" description="Endonuclease/exonuclease/phosphatase" evidence="1">
    <location>
        <begin position="41"/>
        <end position="225"/>
    </location>
</feature>
<dbReference type="EMBL" id="OV170225">
    <property type="protein sequence ID" value="CAH0726207.1"/>
    <property type="molecule type" value="Genomic_DNA"/>
</dbReference>
<organism evidence="2 3">
    <name type="scientific">Brenthis ino</name>
    <name type="common">lesser marbled fritillary</name>
    <dbReference type="NCBI Taxonomy" id="405034"/>
    <lineage>
        <taxon>Eukaryota</taxon>
        <taxon>Metazoa</taxon>
        <taxon>Ecdysozoa</taxon>
        <taxon>Arthropoda</taxon>
        <taxon>Hexapoda</taxon>
        <taxon>Insecta</taxon>
        <taxon>Pterygota</taxon>
        <taxon>Neoptera</taxon>
        <taxon>Endopterygota</taxon>
        <taxon>Lepidoptera</taxon>
        <taxon>Glossata</taxon>
        <taxon>Ditrysia</taxon>
        <taxon>Papilionoidea</taxon>
        <taxon>Nymphalidae</taxon>
        <taxon>Heliconiinae</taxon>
        <taxon>Argynnini</taxon>
        <taxon>Brenthis</taxon>
    </lineage>
</organism>
<reference evidence="2" key="1">
    <citation type="submission" date="2021-12" db="EMBL/GenBank/DDBJ databases">
        <authorList>
            <person name="Martin H S."/>
        </authorList>
    </citation>
    <scope>NUCLEOTIDE SEQUENCE</scope>
</reference>
<dbReference type="Gene3D" id="3.60.10.10">
    <property type="entry name" value="Endonuclease/exonuclease/phosphatase"/>
    <property type="match status" value="1"/>
</dbReference>
<dbReference type="AlphaFoldDB" id="A0A8J9W532"/>
<accession>A0A8J9W532</accession>
<gene>
    <name evidence="2" type="ORF">BINO364_LOCUS11692</name>
</gene>
<evidence type="ECO:0000259" key="1">
    <source>
        <dbReference type="Pfam" id="PF03372"/>
    </source>
</evidence>
<keyword evidence="3" id="KW-1185">Reference proteome</keyword>
<dbReference type="InterPro" id="IPR005135">
    <property type="entry name" value="Endo/exonuclease/phosphatase"/>
</dbReference>
<sequence length="547" mass="62991">MIDNAIDCDFELQGIDCHTIPEPEQCMGTIKVQHNFKILNLNIRSINKNFANFLTTLKRFDLLFDVIILTECWLDENTMIPTIPTYKAFNTHKIINQNSGVVVFIKDSWNAIVSEPDLKDANCLQIEILNLITILGVYRPPCFRNISNFLFSLDTILSAQSNLHKILVLAGDINIDLLSSTCNQELEYLCLTAEHGLHPAITKPTRAETCLDHVFVNKIQGVTGVVCCSDITDHDVVIVGLSMSMPKSRVRKPFTMKQDVKLIKNELGLTNWSTLLDCDDVNETVNAFCYKLFHIINRHTRKVPKKRQECNIKPWITPGLIRCMRHRDRLHILSRKHPQDLLTRVIYNRYRNFCNSLLRRLKMEYEKHILLSNLTNAKKLWRSIKDICNLSENKEEPYELLGTHGEINTIQSLNKCNNYFLNVGHELANRILHDLQTDQATLVTKVHQNNVMPPNSFFMRPTDKYELQSLIVSLHNDKAPGIDDLSNKLLKDIKDVIIHPLTFIINCSLENGCALKMKEESPEYNKTTLALNVPDVNYFKQLRSELR</sequence>
<dbReference type="Pfam" id="PF03372">
    <property type="entry name" value="Exo_endo_phos"/>
    <property type="match status" value="1"/>
</dbReference>
<dbReference type="PANTHER" id="PTHR47510">
    <property type="entry name" value="REVERSE TRANSCRIPTASE DOMAIN-CONTAINING PROTEIN"/>
    <property type="match status" value="1"/>
</dbReference>
<dbReference type="Proteomes" id="UP000838878">
    <property type="component" value="Chromosome 5"/>
</dbReference>
<evidence type="ECO:0000313" key="3">
    <source>
        <dbReference type="Proteomes" id="UP000838878"/>
    </source>
</evidence>
<dbReference type="GO" id="GO:0003824">
    <property type="term" value="F:catalytic activity"/>
    <property type="evidence" value="ECO:0007669"/>
    <property type="project" value="InterPro"/>
</dbReference>
<protein>
    <recommendedName>
        <fullName evidence="1">Endonuclease/exonuclease/phosphatase domain-containing protein</fullName>
    </recommendedName>
</protein>
<dbReference type="InterPro" id="IPR036691">
    <property type="entry name" value="Endo/exonu/phosph_ase_sf"/>
</dbReference>
<dbReference type="PANTHER" id="PTHR47510:SF3">
    <property type="entry name" value="ENDO_EXONUCLEASE_PHOSPHATASE DOMAIN-CONTAINING PROTEIN"/>
    <property type="match status" value="1"/>
</dbReference>
<dbReference type="SUPFAM" id="SSF56219">
    <property type="entry name" value="DNase I-like"/>
    <property type="match status" value="1"/>
</dbReference>
<evidence type="ECO:0000313" key="2">
    <source>
        <dbReference type="EMBL" id="CAH0726207.1"/>
    </source>
</evidence>